<gene>
    <name evidence="5" type="ORF">ENJ89_05940</name>
</gene>
<feature type="signal peptide" evidence="2">
    <location>
        <begin position="1"/>
        <end position="19"/>
    </location>
</feature>
<dbReference type="InterPro" id="IPR038490">
    <property type="entry name" value="Gingipain_propep_sf"/>
</dbReference>
<dbReference type="GO" id="GO:0006508">
    <property type="term" value="P:proteolysis"/>
    <property type="evidence" value="ECO:0007669"/>
    <property type="project" value="InterPro"/>
</dbReference>
<dbReference type="Pfam" id="PF01364">
    <property type="entry name" value="Peptidase_C25"/>
    <property type="match status" value="1"/>
</dbReference>
<evidence type="ECO:0000256" key="2">
    <source>
        <dbReference type="SAM" id="SignalP"/>
    </source>
</evidence>
<sequence length="373" mass="42516">MKKMIVLIFLLGATITAMARDYRITFDQPEAETYQLAFALDNYRIVQETHDGQTFSNLQFSSGVFVEKKGYARLPYVAAAVQLPPDRNVDLQISYSDYEDVQLSDPFIPSRGVIYRCQDPDTIPYEIDPQSIQDNWYPESQAKVNRPFIVRDVRGVSVYFYPFHYNAEKRILRVYRNITVRLVENDEPPVNPLTHQPGNRLIETESLYNTMFVNYRASSDLHMEQYGDILVITTARDETAIDAYIQWKREKGFNVSKEVVATGTMVKDLIQQKYNENPNLLYVQLVGDWEDVQSELGTSSNLPMDPDMGCVSGDDDFPDIAIGRFSAHSADDVTLQVNKVINYEKTPVTGNNWFITATGIASDQGPGDDNEYD</sequence>
<protein>
    <recommendedName>
        <fullName evidence="6">Gingipain propeptide domain-containing protein</fullName>
    </recommendedName>
</protein>
<dbReference type="EMBL" id="DROD01000407">
    <property type="protein sequence ID" value="HHJ52717.1"/>
    <property type="molecule type" value="Genomic_DNA"/>
</dbReference>
<dbReference type="GO" id="GO:0004197">
    <property type="term" value="F:cysteine-type endopeptidase activity"/>
    <property type="evidence" value="ECO:0007669"/>
    <property type="project" value="InterPro"/>
</dbReference>
<dbReference type="Pfam" id="PF08126">
    <property type="entry name" value="Propeptide_C25"/>
    <property type="match status" value="1"/>
</dbReference>
<dbReference type="InterPro" id="IPR029030">
    <property type="entry name" value="Caspase-like_dom_sf"/>
</dbReference>
<evidence type="ECO:0000313" key="5">
    <source>
        <dbReference type="EMBL" id="HHJ52717.1"/>
    </source>
</evidence>
<dbReference type="Proteomes" id="UP000886124">
    <property type="component" value="Unassembled WGS sequence"/>
</dbReference>
<dbReference type="InterPro" id="IPR001769">
    <property type="entry name" value="Gingipain"/>
</dbReference>
<comment type="caution">
    <text evidence="5">The sequence shown here is derived from an EMBL/GenBank/DDBJ whole genome shotgun (WGS) entry which is preliminary data.</text>
</comment>
<name>A0A7V5PP70_CALAY</name>
<evidence type="ECO:0000259" key="4">
    <source>
        <dbReference type="Pfam" id="PF08126"/>
    </source>
</evidence>
<evidence type="ECO:0000256" key="1">
    <source>
        <dbReference type="ARBA" id="ARBA00022729"/>
    </source>
</evidence>
<accession>A0A7V5PP70</accession>
<evidence type="ECO:0000259" key="3">
    <source>
        <dbReference type="Pfam" id="PF01364"/>
    </source>
</evidence>
<dbReference type="Gene3D" id="3.40.50.10390">
    <property type="entry name" value="Gingipain r, domain 1"/>
    <property type="match status" value="1"/>
</dbReference>
<organism evidence="5">
    <name type="scientific">Caldithrix abyssi</name>
    <dbReference type="NCBI Taxonomy" id="187145"/>
    <lineage>
        <taxon>Bacteria</taxon>
        <taxon>Pseudomonadati</taxon>
        <taxon>Calditrichota</taxon>
        <taxon>Calditrichia</taxon>
        <taxon>Calditrichales</taxon>
        <taxon>Calditrichaceae</taxon>
        <taxon>Caldithrix</taxon>
    </lineage>
</organism>
<feature type="chain" id="PRO_5030891234" description="Gingipain propeptide domain-containing protein" evidence="2">
    <location>
        <begin position="20"/>
        <end position="373"/>
    </location>
</feature>
<proteinExistence type="predicted"/>
<dbReference type="Gene3D" id="2.60.40.3800">
    <property type="match status" value="1"/>
</dbReference>
<keyword evidence="1 2" id="KW-0732">Signal</keyword>
<reference evidence="5" key="1">
    <citation type="journal article" date="2020" name="mSystems">
        <title>Genome- and Community-Level Interaction Insights into Carbon Utilization and Element Cycling Functions of Hydrothermarchaeota in Hydrothermal Sediment.</title>
        <authorList>
            <person name="Zhou Z."/>
            <person name="Liu Y."/>
            <person name="Xu W."/>
            <person name="Pan J."/>
            <person name="Luo Z.H."/>
            <person name="Li M."/>
        </authorList>
    </citation>
    <scope>NUCLEOTIDE SEQUENCE [LARGE SCALE GENOMIC DNA]</scope>
    <source>
        <strain evidence="5">HyVt-527</strain>
    </source>
</reference>
<dbReference type="InterPro" id="IPR029031">
    <property type="entry name" value="Gingipain_N_sf"/>
</dbReference>
<feature type="domain" description="Gingipain" evidence="3">
    <location>
        <begin position="230"/>
        <end position="365"/>
    </location>
</feature>
<evidence type="ECO:0008006" key="6">
    <source>
        <dbReference type="Google" id="ProtNLM"/>
    </source>
</evidence>
<dbReference type="SUPFAM" id="SSF52129">
    <property type="entry name" value="Caspase-like"/>
    <property type="match status" value="1"/>
</dbReference>
<feature type="non-terminal residue" evidence="5">
    <location>
        <position position="373"/>
    </location>
</feature>
<dbReference type="InterPro" id="IPR012600">
    <property type="entry name" value="Propeptide_C25"/>
</dbReference>
<feature type="domain" description="Gingipain propeptide" evidence="4">
    <location>
        <begin position="35"/>
        <end position="202"/>
    </location>
</feature>
<dbReference type="AlphaFoldDB" id="A0A7V5PP70"/>